<dbReference type="PANTHER" id="PTHR12526:SF630">
    <property type="entry name" value="GLYCOSYLTRANSFERASE"/>
    <property type="match status" value="1"/>
</dbReference>
<reference evidence="1 2" key="1">
    <citation type="submission" date="2020-08" db="EMBL/GenBank/DDBJ databases">
        <title>Genomic Encyclopedia of Type Strains, Phase IV (KMG-IV): sequencing the most valuable type-strain genomes for metagenomic binning, comparative biology and taxonomic classification.</title>
        <authorList>
            <person name="Goeker M."/>
        </authorList>
    </citation>
    <scope>NUCLEOTIDE SEQUENCE [LARGE SCALE GENOMIC DNA]</scope>
    <source>
        <strain evidence="1 2">DSM 21458</strain>
    </source>
</reference>
<organism evidence="1 2">
    <name type="scientific">Deinobacterium chartae</name>
    <dbReference type="NCBI Taxonomy" id="521158"/>
    <lineage>
        <taxon>Bacteria</taxon>
        <taxon>Thermotogati</taxon>
        <taxon>Deinococcota</taxon>
        <taxon>Deinococci</taxon>
        <taxon>Deinococcales</taxon>
        <taxon>Deinococcaceae</taxon>
        <taxon>Deinobacterium</taxon>
    </lineage>
</organism>
<accession>A0A841I2I2</accession>
<name>A0A841I2I2_9DEIO</name>
<dbReference type="EMBL" id="JACHHG010000007">
    <property type="protein sequence ID" value="MBB6098620.1"/>
    <property type="molecule type" value="Genomic_DNA"/>
</dbReference>
<dbReference type="CDD" id="cd04950">
    <property type="entry name" value="GT4_TuaH-like"/>
    <property type="match status" value="1"/>
</dbReference>
<dbReference type="Proteomes" id="UP000569951">
    <property type="component" value="Unassembled WGS sequence"/>
</dbReference>
<gene>
    <name evidence="1" type="ORF">HNR42_002055</name>
</gene>
<keyword evidence="1" id="KW-0808">Transferase</keyword>
<dbReference type="RefSeq" id="WP_183987235.1">
    <property type="nucleotide sequence ID" value="NZ_JACHHG010000007.1"/>
</dbReference>
<comment type="caution">
    <text evidence="1">The sequence shown here is derived from an EMBL/GenBank/DDBJ whole genome shotgun (WGS) entry which is preliminary data.</text>
</comment>
<dbReference type="SUPFAM" id="SSF53756">
    <property type="entry name" value="UDP-Glycosyltransferase/glycogen phosphorylase"/>
    <property type="match status" value="1"/>
</dbReference>
<sequence length="378" mass="43086">MASSAPDLICVSHLRWNFVYQRPQHLMSRAARTRRVYYLEEPVFEGGHELELRRDPCGVTVCVPHLEEGTDPETARRQVARLLEDLIEREGLRDYALWIYSPMDLPIIEALEPVATVYDAMDELANFRFAPPELREREQELFRRADLVFTGGYRLWEAKRTRHPSVHPFPSSVDVPHFAQAREGLPEPADQARIPRPRLGFFGVLDERFDPELIRTVAAHRPEWQFVLIGPVVKISEDDLPKGPNLHYLGMKPYAELPAYLAHWDVALMPFARNEATEFISPTKTPEYLAAGVPVVSTDIFDVVREYGSLGLVRIATDADSFEAQIESALTSDNSDRRARADAYLSTLSWDQTWARMEALIQAAEHRQTLQHDGAADD</sequence>
<evidence type="ECO:0000313" key="2">
    <source>
        <dbReference type="Proteomes" id="UP000569951"/>
    </source>
</evidence>
<evidence type="ECO:0000313" key="1">
    <source>
        <dbReference type="EMBL" id="MBB6098620.1"/>
    </source>
</evidence>
<dbReference type="Gene3D" id="3.40.50.2000">
    <property type="entry name" value="Glycogen Phosphorylase B"/>
    <property type="match status" value="1"/>
</dbReference>
<dbReference type="GO" id="GO:0016740">
    <property type="term" value="F:transferase activity"/>
    <property type="evidence" value="ECO:0007669"/>
    <property type="project" value="UniProtKB-KW"/>
</dbReference>
<dbReference type="PANTHER" id="PTHR12526">
    <property type="entry name" value="GLYCOSYLTRANSFERASE"/>
    <property type="match status" value="1"/>
</dbReference>
<dbReference type="Pfam" id="PF13692">
    <property type="entry name" value="Glyco_trans_1_4"/>
    <property type="match status" value="1"/>
</dbReference>
<protein>
    <submittedName>
        <fullName evidence="1">Glycosyltransferase involved in cell wall biosynthesis</fullName>
    </submittedName>
</protein>
<keyword evidence="2" id="KW-1185">Reference proteome</keyword>
<dbReference type="AlphaFoldDB" id="A0A841I2I2"/>
<proteinExistence type="predicted"/>